<dbReference type="AlphaFoldDB" id="A0AAW5E2W3"/>
<proteinExistence type="predicted"/>
<organism evidence="1 2">
    <name type="scientific">Fredinandcohnia quinoae</name>
    <dbReference type="NCBI Taxonomy" id="2918902"/>
    <lineage>
        <taxon>Bacteria</taxon>
        <taxon>Bacillati</taxon>
        <taxon>Bacillota</taxon>
        <taxon>Bacilli</taxon>
        <taxon>Bacillales</taxon>
        <taxon>Bacillaceae</taxon>
        <taxon>Fredinandcohnia</taxon>
    </lineage>
</organism>
<comment type="caution">
    <text evidence="1">The sequence shown here is derived from an EMBL/GenBank/DDBJ whole genome shotgun (WGS) entry which is preliminary data.</text>
</comment>
<accession>A0AAW5E2W3</accession>
<reference evidence="1" key="1">
    <citation type="submission" date="2022-02" db="EMBL/GenBank/DDBJ databases">
        <title>Fredinandcohnia quinoae sp. nov. isolated from Chenopodium quinoa seeds.</title>
        <authorList>
            <person name="Saati-Santamaria Z."/>
            <person name="Flores-Felix J.D."/>
            <person name="Igual J.M."/>
            <person name="Velazquez E."/>
            <person name="Garcia-Fraile P."/>
            <person name="Martinez-Molina E."/>
        </authorList>
    </citation>
    <scope>NUCLEOTIDE SEQUENCE</scope>
    <source>
        <strain evidence="1">SECRCQ15</strain>
    </source>
</reference>
<dbReference type="RefSeq" id="WP_240257162.1">
    <property type="nucleotide sequence ID" value="NZ_JAKTTI010000036.1"/>
</dbReference>
<evidence type="ECO:0000313" key="1">
    <source>
        <dbReference type="EMBL" id="MCH1627241.1"/>
    </source>
</evidence>
<dbReference type="PANTHER" id="PTHR40051">
    <property type="entry name" value="IG HYPOTHETICAL 15966"/>
    <property type="match status" value="1"/>
</dbReference>
<dbReference type="Proteomes" id="UP001431131">
    <property type="component" value="Unassembled WGS sequence"/>
</dbReference>
<name>A0AAW5E2W3_9BACI</name>
<dbReference type="InterPro" id="IPR014962">
    <property type="entry name" value="YolD"/>
</dbReference>
<keyword evidence="2" id="KW-1185">Reference proteome</keyword>
<dbReference type="PANTHER" id="PTHR40051:SF1">
    <property type="entry name" value="YOLD-LIKE FAMILY PROTEIN"/>
    <property type="match status" value="1"/>
</dbReference>
<dbReference type="EMBL" id="JAKTTI010000036">
    <property type="protein sequence ID" value="MCH1627241.1"/>
    <property type="molecule type" value="Genomic_DNA"/>
</dbReference>
<gene>
    <name evidence="1" type="ORF">MJG50_18050</name>
</gene>
<sequence>MLRDLKVNEQKVEKPILDEYQLDEFEQKICLAMEFSYQLKVKTWEKGFFKCYTGLIHRLDATNKSLFIEQEEHIINLSFSDIVSLELENE</sequence>
<evidence type="ECO:0000313" key="2">
    <source>
        <dbReference type="Proteomes" id="UP001431131"/>
    </source>
</evidence>
<dbReference type="Pfam" id="PF08863">
    <property type="entry name" value="YolD"/>
    <property type="match status" value="1"/>
</dbReference>
<protein>
    <submittedName>
        <fullName evidence="1">YolD-like family protein</fullName>
    </submittedName>
</protein>